<dbReference type="Proteomes" id="UP000184314">
    <property type="component" value="Unassembled WGS sequence"/>
</dbReference>
<dbReference type="InterPro" id="IPR011933">
    <property type="entry name" value="Double_TM_dom"/>
</dbReference>
<sequence>MQFKYPELLWGLLLLLIPIIIHLFQLRRFKKTPFTNVKFLKQVVSESRKSSTLKKWLLLFTRMGILAALVIAFAQPFIANDSALQEKETVFYLDDSFSMNGQIENGNLFKNTIQDFIKYIPTDQRFTLFTNKQVFKDVEVKDIQNELLNLSVAANQLGVAEIVLKGNTYFSDNAASQKNLVVISDFQQRMGDLSKVDSTKNINIQYIKPSNASIINTSINSVFIAERSNDNIELVALLSTNAKDETIPVSLYNDNKLIAKTSAKFDTGGSAEVRFTINANEVILGKVTITDTGLDYDNQFFFNIDKKSKIKVLAIGDLSSDFLRRIYTENDFDFTVSTLNQLNYSTLENQDLVILNEIQKLPSSLNTALKALSSNGGSFVLIPSVDGDIASYNELASAYFNSKFLNGVSQEIAISEVKIAHPLFTNVFNKKVSDFQFPNVKKYFKINTKAPIALSFQNKEPFLIGNKNGYFFTAAISNKNSNFENSPLIVPAFYNMGMNSLKLPPLYATIGTDVEIELPITLQQDDIIKIANETNEFIPQQRVLPKKVQVNFIENPKEAGIYKIMHNDKNSRHISFNNNREESALIYTSLPENNSNTSLSSFFLESQKNNAINEFWKWFAILALAFVLIETALQRFLK</sequence>
<proteinExistence type="predicted"/>
<dbReference type="PANTHER" id="PTHR37464:SF1">
    <property type="entry name" value="BLL2463 PROTEIN"/>
    <property type="match status" value="1"/>
</dbReference>
<keyword evidence="1 3" id="KW-0812">Transmembrane</keyword>
<keyword evidence="4" id="KW-1185">Reference proteome</keyword>
<keyword evidence="1" id="KW-1133">Transmembrane helix</keyword>
<dbReference type="InterPro" id="IPR029062">
    <property type="entry name" value="Class_I_gatase-like"/>
</dbReference>
<feature type="transmembrane region" description="Helical" evidence="1">
    <location>
        <begin position="56"/>
        <end position="78"/>
    </location>
</feature>
<dbReference type="OrthoDB" id="9810200at2"/>
<evidence type="ECO:0000256" key="1">
    <source>
        <dbReference type="SAM" id="Phobius"/>
    </source>
</evidence>
<evidence type="ECO:0000313" key="4">
    <source>
        <dbReference type="Proteomes" id="UP000184314"/>
    </source>
</evidence>
<accession>A0A1M6U2G8</accession>
<keyword evidence="1" id="KW-0472">Membrane</keyword>
<protein>
    <submittedName>
        <fullName evidence="3">N-terminal double-transmembrane domain-containing protein</fullName>
    </submittedName>
</protein>
<dbReference type="InterPro" id="IPR024163">
    <property type="entry name" value="Aerotolerance_reg_N"/>
</dbReference>
<dbReference type="RefSeq" id="WP_073246521.1">
    <property type="nucleotide sequence ID" value="NZ_FQZX01000003.1"/>
</dbReference>
<dbReference type="PANTHER" id="PTHR37464">
    <property type="entry name" value="BLL2463 PROTEIN"/>
    <property type="match status" value="1"/>
</dbReference>
<organism evidence="3 4">
    <name type="scientific">Maribacter aquivivus</name>
    <dbReference type="NCBI Taxonomy" id="228958"/>
    <lineage>
        <taxon>Bacteria</taxon>
        <taxon>Pseudomonadati</taxon>
        <taxon>Bacteroidota</taxon>
        <taxon>Flavobacteriia</taxon>
        <taxon>Flavobacteriales</taxon>
        <taxon>Flavobacteriaceae</taxon>
        <taxon>Maribacter</taxon>
    </lineage>
</organism>
<dbReference type="EMBL" id="FQZX01000003">
    <property type="protein sequence ID" value="SHK63351.1"/>
    <property type="molecule type" value="Genomic_DNA"/>
</dbReference>
<feature type="transmembrane region" description="Helical" evidence="1">
    <location>
        <begin position="6"/>
        <end position="24"/>
    </location>
</feature>
<reference evidence="4" key="1">
    <citation type="submission" date="2016-11" db="EMBL/GenBank/DDBJ databases">
        <authorList>
            <person name="Varghese N."/>
            <person name="Submissions S."/>
        </authorList>
    </citation>
    <scope>NUCLEOTIDE SEQUENCE [LARGE SCALE GENOMIC DNA]</scope>
    <source>
        <strain evidence="4">DSM 16478</strain>
    </source>
</reference>
<evidence type="ECO:0000259" key="2">
    <source>
        <dbReference type="Pfam" id="PF07584"/>
    </source>
</evidence>
<dbReference type="SUPFAM" id="SSF52317">
    <property type="entry name" value="Class I glutamine amidotransferase-like"/>
    <property type="match status" value="1"/>
</dbReference>
<dbReference type="AlphaFoldDB" id="A0A1M6U2G8"/>
<dbReference type="STRING" id="228958.SAMN04488007_3456"/>
<dbReference type="NCBIfam" id="TIGR02226">
    <property type="entry name" value="two_anch"/>
    <property type="match status" value="1"/>
</dbReference>
<name>A0A1M6U2G8_9FLAO</name>
<dbReference type="Pfam" id="PF07584">
    <property type="entry name" value="BatA"/>
    <property type="match status" value="1"/>
</dbReference>
<feature type="domain" description="Aerotolerance regulator N-terminal" evidence="2">
    <location>
        <begin position="1"/>
        <end position="76"/>
    </location>
</feature>
<evidence type="ECO:0000313" key="3">
    <source>
        <dbReference type="EMBL" id="SHK63351.1"/>
    </source>
</evidence>
<gene>
    <name evidence="3" type="ORF">SAMN04488007_3456</name>
</gene>